<organism evidence="2 3">
    <name type="scientific">Hibiscus syriacus</name>
    <name type="common">Rose of Sharon</name>
    <dbReference type="NCBI Taxonomy" id="106335"/>
    <lineage>
        <taxon>Eukaryota</taxon>
        <taxon>Viridiplantae</taxon>
        <taxon>Streptophyta</taxon>
        <taxon>Embryophyta</taxon>
        <taxon>Tracheophyta</taxon>
        <taxon>Spermatophyta</taxon>
        <taxon>Magnoliopsida</taxon>
        <taxon>eudicotyledons</taxon>
        <taxon>Gunneridae</taxon>
        <taxon>Pentapetalae</taxon>
        <taxon>rosids</taxon>
        <taxon>malvids</taxon>
        <taxon>Malvales</taxon>
        <taxon>Malvaceae</taxon>
        <taxon>Malvoideae</taxon>
        <taxon>Hibiscus</taxon>
    </lineage>
</organism>
<dbReference type="GO" id="GO:0015095">
    <property type="term" value="F:magnesium ion transmembrane transporter activity"/>
    <property type="evidence" value="ECO:0007669"/>
    <property type="project" value="UniProtKB-ARBA"/>
</dbReference>
<dbReference type="Gene3D" id="1.20.58.340">
    <property type="entry name" value="Magnesium transport protein CorA, transmembrane region"/>
    <property type="match status" value="1"/>
</dbReference>
<dbReference type="Proteomes" id="UP000436088">
    <property type="component" value="Unassembled WGS sequence"/>
</dbReference>
<name>A0A6A2XZ26_HIBSY</name>
<evidence type="ECO:0000313" key="2">
    <source>
        <dbReference type="EMBL" id="KAE8667886.1"/>
    </source>
</evidence>
<evidence type="ECO:0000313" key="3">
    <source>
        <dbReference type="Proteomes" id="UP000436088"/>
    </source>
</evidence>
<dbReference type="AlphaFoldDB" id="A0A6A2XZ26"/>
<reference evidence="2" key="1">
    <citation type="submission" date="2019-09" db="EMBL/GenBank/DDBJ databases">
        <title>Draft genome information of white flower Hibiscus syriacus.</title>
        <authorList>
            <person name="Kim Y.-M."/>
        </authorList>
    </citation>
    <scope>NUCLEOTIDE SEQUENCE [LARGE SCALE GENOMIC DNA]</scope>
    <source>
        <strain evidence="2">YM2019G1</strain>
    </source>
</reference>
<dbReference type="PANTHER" id="PTHR13890:SF35">
    <property type="entry name" value="MAGNESIUM TRANSPORTER MRS2-3"/>
    <property type="match status" value="1"/>
</dbReference>
<protein>
    <submittedName>
        <fullName evidence="2">Uncharacterized protein</fullName>
    </submittedName>
</protein>
<keyword evidence="3" id="KW-1185">Reference proteome</keyword>
<gene>
    <name evidence="2" type="ORF">F3Y22_tig00112354pilonHSYRG00066</name>
</gene>
<comment type="similarity">
    <text evidence="1">Belongs to the CorA metal ion transporter (MIT) (TC 1.A.35.5) family.</text>
</comment>
<evidence type="ECO:0000256" key="1">
    <source>
        <dbReference type="ARBA" id="ARBA00007535"/>
    </source>
</evidence>
<sequence>MMKVNQKRNRVLRTQWFQDFPFEFVALEACLEAACCCLENEAKTLELEAHPALDKLTSKISTLNLERVRQIKSRLVAIIGRVQKVRDELEHLLDDDEIWLRCI</sequence>
<accession>A0A6A2XZ26</accession>
<proteinExistence type="inferred from homology"/>
<dbReference type="Pfam" id="PF22099">
    <property type="entry name" value="MRS2-like"/>
    <property type="match status" value="1"/>
</dbReference>
<dbReference type="InterPro" id="IPR039204">
    <property type="entry name" value="MRS2-like"/>
</dbReference>
<comment type="caution">
    <text evidence="2">The sequence shown here is derived from an EMBL/GenBank/DDBJ whole genome shotgun (WGS) entry which is preliminary data.</text>
</comment>
<dbReference type="PANTHER" id="PTHR13890">
    <property type="entry name" value="RNA SPLICING PROTEIN MRS2, MITOCHONDRIAL"/>
    <property type="match status" value="1"/>
</dbReference>
<dbReference type="EMBL" id="VEPZ02001563">
    <property type="protein sequence ID" value="KAE8667886.1"/>
    <property type="molecule type" value="Genomic_DNA"/>
</dbReference>